<feature type="domain" description="DUF4817" evidence="2">
    <location>
        <begin position="794"/>
        <end position="831"/>
    </location>
</feature>
<gene>
    <name evidence="3" type="ORF">ANN_00289</name>
</gene>
<feature type="region of interest" description="Disordered" evidence="1">
    <location>
        <begin position="524"/>
        <end position="628"/>
    </location>
</feature>
<reference evidence="3 4" key="1">
    <citation type="journal article" date="2022" name="Allergy">
        <title>Genome assembly and annotation of Periplaneta americana reveal a comprehensive cockroach allergen profile.</title>
        <authorList>
            <person name="Wang L."/>
            <person name="Xiong Q."/>
            <person name="Saelim N."/>
            <person name="Wang L."/>
            <person name="Nong W."/>
            <person name="Wan A.T."/>
            <person name="Shi M."/>
            <person name="Liu X."/>
            <person name="Cao Q."/>
            <person name="Hui J.H.L."/>
            <person name="Sookrung N."/>
            <person name="Leung T.F."/>
            <person name="Tungtrongchitr A."/>
            <person name="Tsui S.K.W."/>
        </authorList>
    </citation>
    <scope>NUCLEOTIDE SEQUENCE [LARGE SCALE GENOMIC DNA]</scope>
    <source>
        <strain evidence="3">PWHHKU_190912</strain>
    </source>
</reference>
<keyword evidence="4" id="KW-1185">Reference proteome</keyword>
<dbReference type="PANTHER" id="PTHR47027:SF20">
    <property type="entry name" value="REVERSE TRANSCRIPTASE-LIKE PROTEIN WITH RNA-DIRECTED DNA POLYMERASE DOMAIN"/>
    <property type="match status" value="1"/>
</dbReference>
<name>A0ABQ8TS64_PERAM</name>
<dbReference type="InterPro" id="IPR032135">
    <property type="entry name" value="DUF4817"/>
</dbReference>
<dbReference type="PANTHER" id="PTHR47027">
    <property type="entry name" value="REVERSE TRANSCRIPTASE DOMAIN-CONTAINING PROTEIN"/>
    <property type="match status" value="1"/>
</dbReference>
<comment type="caution">
    <text evidence="3">The sequence shown here is derived from an EMBL/GenBank/DDBJ whole genome shotgun (WGS) entry which is preliminary data.</text>
</comment>
<evidence type="ECO:0000259" key="2">
    <source>
        <dbReference type="Pfam" id="PF16087"/>
    </source>
</evidence>
<evidence type="ECO:0000256" key="1">
    <source>
        <dbReference type="SAM" id="MobiDB-lite"/>
    </source>
</evidence>
<feature type="compositionally biased region" description="Low complexity" evidence="1">
    <location>
        <begin position="87"/>
        <end position="100"/>
    </location>
</feature>
<dbReference type="Proteomes" id="UP001148838">
    <property type="component" value="Unassembled WGS sequence"/>
</dbReference>
<evidence type="ECO:0000313" key="3">
    <source>
        <dbReference type="EMBL" id="KAJ4448897.1"/>
    </source>
</evidence>
<evidence type="ECO:0000313" key="4">
    <source>
        <dbReference type="Proteomes" id="UP001148838"/>
    </source>
</evidence>
<dbReference type="Pfam" id="PF16087">
    <property type="entry name" value="DUF4817"/>
    <property type="match status" value="1"/>
</dbReference>
<feature type="region of interest" description="Disordered" evidence="1">
    <location>
        <begin position="704"/>
        <end position="735"/>
    </location>
</feature>
<accession>A0ABQ8TS64</accession>
<proteinExistence type="predicted"/>
<protein>
    <recommendedName>
        <fullName evidence="2">DUF4817 domain-containing protein</fullName>
    </recommendedName>
</protein>
<feature type="region of interest" description="Disordered" evidence="1">
    <location>
        <begin position="87"/>
        <end position="112"/>
    </location>
</feature>
<dbReference type="EMBL" id="JAJSOF020000003">
    <property type="protein sequence ID" value="KAJ4448897.1"/>
    <property type="molecule type" value="Genomic_DNA"/>
</dbReference>
<feature type="region of interest" description="Disordered" evidence="1">
    <location>
        <begin position="486"/>
        <end position="507"/>
    </location>
</feature>
<organism evidence="3 4">
    <name type="scientific">Periplaneta americana</name>
    <name type="common">American cockroach</name>
    <name type="synonym">Blatta americana</name>
    <dbReference type="NCBI Taxonomy" id="6978"/>
    <lineage>
        <taxon>Eukaryota</taxon>
        <taxon>Metazoa</taxon>
        <taxon>Ecdysozoa</taxon>
        <taxon>Arthropoda</taxon>
        <taxon>Hexapoda</taxon>
        <taxon>Insecta</taxon>
        <taxon>Pterygota</taxon>
        <taxon>Neoptera</taxon>
        <taxon>Polyneoptera</taxon>
        <taxon>Dictyoptera</taxon>
        <taxon>Blattodea</taxon>
        <taxon>Blattoidea</taxon>
        <taxon>Blattidae</taxon>
        <taxon>Blattinae</taxon>
        <taxon>Periplaneta</taxon>
    </lineage>
</organism>
<sequence>MFESLYPADDIWEKFDIPPMTLFPELSGVEGSLEPPRVVPSHVMGGRHDCMWAGTCSSGQHQRQCCEPEPEPEPVVAVTVTLRRSLLRTNRNRARSTSPRPETPSESEEEECSSVFSSVCDQEDLSVAVSVSEVTGQISRTKCETKSVSPVPPQSPLPSYYTDHSYHLSKTAVTLENLGVQTPSDSGHVARMGESRNAYRVLVGRPEGKRPLGRPRRRWEDNIKMDLREVGYDDRDWINLAQDRDQWRAYVRAAVNLRINENKTKTMVVGRQMKKENLRILNEAVEQVDSYEYLRCSIRNNMSCCQEVKRRLAMTKEAFNRERSMFCGPGERTKEETSEVMCMECDIVRGRNMDITTKRLRWAGHVARMGESRNAYRVLVGRPEGKRPLGRPRRRWEDNIKMDLREVGYDDRDWINLAQDRDRWRAYVRAAMNLRGGRVVQLVEQLATDWKVPGSIPGGDRIFSRCQTLITAPRFNQPPIKLSTGSFVGVEGDESWTPSPKSSPRKSQEEVFYLSSCFLPCPEPETRNSESSWAPPQSHECDSRRPTETGGTGTLETAVIADGHTKMGENSPPAPSEESELTTSPRKRSLSQAIGEIDEAKPSKRRKISEVTFDGSWSPSSSEFEGPDRELQSIGLQNIAIRNFDDYTNVWNRPQVWWRPKTPEPQIRKSEGSWTPLSPEWDYRRPTETWRPRTPDSVTEYLNEEPWTEDVSSENSLPEIYKESGRAVSRRKRSSTQFYDSTAYERVKRRRKRRKVSEAGTSVGRKRMALAEIHPQTLTSNEIPNVAPPIVDSESANAVRILFQERFPDVQLPGRTTIHRLVNKLRETGSLLDKKHNKPRTVLTEETLDNIRQALERSPTKSLRRLSQQMEISYGSVRMAMKLLKLKPYKQVAEMLEQRREASSGLIIVPQDVTSAATVAATADVCRSADRCLRVARPSTLPELAAAGGARFPKFGRRARVSKRPFTTVTNAASLCSRSEVLHNLNFPA</sequence>